<dbReference type="GeneID" id="26261548"/>
<dbReference type="GO" id="GO:0032585">
    <property type="term" value="C:multivesicular body membrane"/>
    <property type="evidence" value="ECO:0007669"/>
    <property type="project" value="UniProtKB-SubCell"/>
</dbReference>
<feature type="chain" id="PRO_5002076402" description="triacylglycerol lipase" evidence="18">
    <location>
        <begin position="19"/>
        <end position="286"/>
    </location>
</feature>
<evidence type="ECO:0000256" key="2">
    <source>
        <dbReference type="ARBA" id="ARBA00004270"/>
    </source>
</evidence>
<evidence type="ECO:0000256" key="15">
    <source>
        <dbReference type="ARBA" id="ARBA00023136"/>
    </source>
</evidence>
<evidence type="ECO:0000256" key="12">
    <source>
        <dbReference type="ARBA" id="ARBA00022989"/>
    </source>
</evidence>
<comment type="caution">
    <text evidence="19">The sequence shown here is derived from an EMBL/GenBank/DDBJ whole genome shotgun (WGS) entry which is preliminary data.</text>
</comment>
<evidence type="ECO:0000256" key="11">
    <source>
        <dbReference type="ARBA" id="ARBA00022968"/>
    </source>
</evidence>
<dbReference type="GO" id="GO:0005775">
    <property type="term" value="C:vacuolar lumen"/>
    <property type="evidence" value="ECO:0007669"/>
    <property type="project" value="TreeGrafter"/>
</dbReference>
<dbReference type="PANTHER" id="PTHR47175">
    <property type="entry name" value="LIPASE ATG15-RELATED"/>
    <property type="match status" value="1"/>
</dbReference>
<dbReference type="GO" id="GO:0006660">
    <property type="term" value="P:phosphatidylserine catabolic process"/>
    <property type="evidence" value="ECO:0007669"/>
    <property type="project" value="TreeGrafter"/>
</dbReference>
<dbReference type="AlphaFoldDB" id="A0A0B2UKM0"/>
<organism evidence="19 20">
    <name type="scientific">Ordospora colligata OC4</name>
    <dbReference type="NCBI Taxonomy" id="1354746"/>
    <lineage>
        <taxon>Eukaryota</taxon>
        <taxon>Fungi</taxon>
        <taxon>Fungi incertae sedis</taxon>
        <taxon>Microsporidia</taxon>
        <taxon>Ordosporidae</taxon>
        <taxon>Ordospora</taxon>
    </lineage>
</organism>
<dbReference type="OrthoDB" id="58570at2759"/>
<dbReference type="SUPFAM" id="SSF53474">
    <property type="entry name" value="alpha/beta-Hydrolases"/>
    <property type="match status" value="1"/>
</dbReference>
<evidence type="ECO:0000256" key="17">
    <source>
        <dbReference type="ARBA" id="ARBA00029828"/>
    </source>
</evidence>
<comment type="subunit">
    <text evidence="5">Binds to both phosphatidylinositol (PI) and phosphatidylinositol 3,5-bisphosphate (PIP2).</text>
</comment>
<accession>A0A0B2UKM0</accession>
<dbReference type="GO" id="GO:0004806">
    <property type="term" value="F:triacylglycerol lipase activity"/>
    <property type="evidence" value="ECO:0007669"/>
    <property type="project" value="UniProtKB-EC"/>
</dbReference>
<sequence length="286" mass="31171">MRLFIVPVCMAAFGVSTARSILYDIQYNNHSGFKLSFISRLDLLAFADMAANTYSKSSMNNELASFGYGSNRLRAKAFAHGTGVVVAFKGTSPIFMGIETGRTSKADKLIDKVLYSICSTHECEKQKLKDLERIGYLADALQIVQAVANMYPGMNLTLTGHSMGGTIASLAAAILNLPAIVFSSPGDAYIAKILGIEVEKSTNQSIIHVGMCNDAVFKGKCNRAYGPCGVFGYRIQTKCHLGTTFCIHSHGWNSVLYHPIDVIKSKLTSFEDIVLTNIHAKRCVYV</sequence>
<keyword evidence="16" id="KW-0325">Glycoprotein</keyword>
<evidence type="ECO:0000256" key="6">
    <source>
        <dbReference type="ARBA" id="ARBA00013279"/>
    </source>
</evidence>
<dbReference type="InterPro" id="IPR050805">
    <property type="entry name" value="ATG15_Lipase"/>
</dbReference>
<comment type="similarity">
    <text evidence="4">Belongs to the AB hydrolase superfamily. Lipase family.</text>
</comment>
<evidence type="ECO:0000256" key="9">
    <source>
        <dbReference type="ARBA" id="ARBA00022801"/>
    </source>
</evidence>
<protein>
    <recommendedName>
        <fullName evidence="6">triacylglycerol lipase</fullName>
        <ecNumber evidence="6">3.1.1.3</ecNumber>
    </recommendedName>
    <alternativeName>
        <fullName evidence="17">Autophagy-related protein 15</fullName>
    </alternativeName>
</protein>
<dbReference type="InterPro" id="IPR029058">
    <property type="entry name" value="AB_hydrolase_fold"/>
</dbReference>
<evidence type="ECO:0000256" key="10">
    <source>
        <dbReference type="ARBA" id="ARBA00022963"/>
    </source>
</evidence>
<feature type="signal peptide" evidence="18">
    <location>
        <begin position="1"/>
        <end position="18"/>
    </location>
</feature>
<keyword evidence="13" id="KW-0072">Autophagy</keyword>
<comment type="subcellular location">
    <subcellularLocation>
        <location evidence="3">Endosome</location>
        <location evidence="3">Multivesicular body membrane</location>
        <topology evidence="3">Single-pass type II membrane protein</topology>
    </subcellularLocation>
    <subcellularLocation>
        <location evidence="2">Prevacuolar compartment membrane</location>
        <topology evidence="2">Single-pass type II membrane protein</topology>
    </subcellularLocation>
</comment>
<keyword evidence="12" id="KW-1133">Transmembrane helix</keyword>
<evidence type="ECO:0000256" key="14">
    <source>
        <dbReference type="ARBA" id="ARBA00023098"/>
    </source>
</evidence>
<gene>
    <name evidence="19" type="ORF">M896_041100</name>
</gene>
<dbReference type="GO" id="GO:0034496">
    <property type="term" value="P:multivesicular body membrane disassembly"/>
    <property type="evidence" value="ECO:0007669"/>
    <property type="project" value="TreeGrafter"/>
</dbReference>
<dbReference type="EMBL" id="JOKQ01000004">
    <property type="protein sequence ID" value="KHN69913.1"/>
    <property type="molecule type" value="Genomic_DNA"/>
</dbReference>
<evidence type="ECO:0000313" key="20">
    <source>
        <dbReference type="Proteomes" id="UP000031056"/>
    </source>
</evidence>
<keyword evidence="7" id="KW-0812">Transmembrane</keyword>
<dbReference type="InParanoid" id="A0A0B2UKM0"/>
<keyword evidence="8" id="KW-0967">Endosome</keyword>
<dbReference type="PANTHER" id="PTHR47175:SF2">
    <property type="entry name" value="LIPASE ATG15-RELATED"/>
    <property type="match status" value="1"/>
</dbReference>
<name>A0A0B2UKM0_9MICR</name>
<evidence type="ECO:0000256" key="7">
    <source>
        <dbReference type="ARBA" id="ARBA00022692"/>
    </source>
</evidence>
<dbReference type="HOGENOM" id="CLU_081902_0_0_1"/>
<dbReference type="Proteomes" id="UP000031056">
    <property type="component" value="Unassembled WGS sequence"/>
</dbReference>
<keyword evidence="20" id="KW-1185">Reference proteome</keyword>
<evidence type="ECO:0000256" key="1">
    <source>
        <dbReference type="ARBA" id="ARBA00001024"/>
    </source>
</evidence>
<keyword evidence="10" id="KW-0442">Lipid degradation</keyword>
<evidence type="ECO:0000256" key="16">
    <source>
        <dbReference type="ARBA" id="ARBA00023180"/>
    </source>
</evidence>
<dbReference type="GO" id="GO:0004620">
    <property type="term" value="F:phospholipase activity"/>
    <property type="evidence" value="ECO:0007669"/>
    <property type="project" value="TreeGrafter"/>
</dbReference>
<evidence type="ECO:0000313" key="19">
    <source>
        <dbReference type="EMBL" id="KHN69913.1"/>
    </source>
</evidence>
<dbReference type="GO" id="GO:0046461">
    <property type="term" value="P:neutral lipid catabolic process"/>
    <property type="evidence" value="ECO:0007669"/>
    <property type="project" value="TreeGrafter"/>
</dbReference>
<keyword evidence="18" id="KW-0732">Signal</keyword>
<evidence type="ECO:0000256" key="4">
    <source>
        <dbReference type="ARBA" id="ARBA00010701"/>
    </source>
</evidence>
<evidence type="ECO:0000256" key="13">
    <source>
        <dbReference type="ARBA" id="ARBA00023006"/>
    </source>
</evidence>
<keyword evidence="15" id="KW-0472">Membrane</keyword>
<evidence type="ECO:0000256" key="8">
    <source>
        <dbReference type="ARBA" id="ARBA00022753"/>
    </source>
</evidence>
<dbReference type="RefSeq" id="XP_014563955.1">
    <property type="nucleotide sequence ID" value="XM_014708469.1"/>
</dbReference>
<keyword evidence="11" id="KW-0735">Signal-anchor</keyword>
<dbReference type="Pfam" id="PF26363">
    <property type="entry name" value="Phospholipase-like"/>
    <property type="match status" value="1"/>
</dbReference>
<keyword evidence="9" id="KW-0378">Hydrolase</keyword>
<keyword evidence="14" id="KW-0443">Lipid metabolism</keyword>
<proteinExistence type="inferred from homology"/>
<dbReference type="STRING" id="1354746.A0A0B2UKM0"/>
<reference evidence="19 20" key="1">
    <citation type="journal article" date="2014" name="MBio">
        <title>The Ordospora colligata genome; evolution of extreme reduction in microsporidia and host-to-parasite horizontal gene transfer.</title>
        <authorList>
            <person name="Pombert J.-F."/>
            <person name="Haag K.L."/>
            <person name="Beidas S."/>
            <person name="Ebert D."/>
            <person name="Keeling P.J."/>
        </authorList>
    </citation>
    <scope>NUCLEOTIDE SEQUENCE [LARGE SCALE GENOMIC DNA]</scope>
    <source>
        <strain evidence="19 20">OC4</strain>
    </source>
</reference>
<dbReference type="FunCoup" id="A0A0B2UKM0">
    <property type="interactions" value="14"/>
</dbReference>
<dbReference type="GO" id="GO:0034727">
    <property type="term" value="P:piecemeal microautophagy of the nucleus"/>
    <property type="evidence" value="ECO:0007669"/>
    <property type="project" value="TreeGrafter"/>
</dbReference>
<evidence type="ECO:0000256" key="5">
    <source>
        <dbReference type="ARBA" id="ARBA00011137"/>
    </source>
</evidence>
<evidence type="ECO:0000256" key="3">
    <source>
        <dbReference type="ARBA" id="ARBA00004343"/>
    </source>
</evidence>
<comment type="catalytic activity">
    <reaction evidence="1">
        <text>a triacylglycerol + H2O = a diacylglycerol + a fatty acid + H(+)</text>
        <dbReference type="Rhea" id="RHEA:12044"/>
        <dbReference type="ChEBI" id="CHEBI:15377"/>
        <dbReference type="ChEBI" id="CHEBI:15378"/>
        <dbReference type="ChEBI" id="CHEBI:17855"/>
        <dbReference type="ChEBI" id="CHEBI:18035"/>
        <dbReference type="ChEBI" id="CHEBI:28868"/>
        <dbReference type="EC" id="3.1.1.3"/>
    </reaction>
</comment>
<dbReference type="Gene3D" id="3.40.50.1820">
    <property type="entry name" value="alpha/beta hydrolase"/>
    <property type="match status" value="1"/>
</dbReference>
<dbReference type="EC" id="3.1.1.3" evidence="6"/>
<evidence type="ECO:0000256" key="18">
    <source>
        <dbReference type="SAM" id="SignalP"/>
    </source>
</evidence>
<dbReference type="VEuPathDB" id="MicrosporidiaDB:M896_041100"/>